<name>A0A1H1V6P4_9ACTN</name>
<sequence length="192" mass="20578">MCLDSTPAGSKSPKADIYHENMTNLTRRTLLGAAVAAGALTIPAPARAGAPTQNYWRYCDHCHEMFFDGYAGKGSCPGGGGHVASGLYFALPHSSVETPTAQAQWRYCRKCQAMFYNGYSPAGVCPAGGGHAAQGLNFVLPHDMVTGAGSQSEWRYCRKCHVMFYDGYENKGRCPSGGGHSAQGYMFVLPHL</sequence>
<dbReference type="AlphaFoldDB" id="A0A1H1V6P4"/>
<proteinExistence type="predicted"/>
<dbReference type="PROSITE" id="PS51318">
    <property type="entry name" value="TAT"/>
    <property type="match status" value="1"/>
</dbReference>
<protein>
    <submittedName>
        <fullName evidence="1">Uncharacterized protein</fullName>
    </submittedName>
</protein>
<evidence type="ECO:0000313" key="1">
    <source>
        <dbReference type="EMBL" id="SDS80373.1"/>
    </source>
</evidence>
<keyword evidence="2" id="KW-1185">Reference proteome</keyword>
<organism evidence="1 2">
    <name type="scientific">Actinoplanes derwentensis</name>
    <dbReference type="NCBI Taxonomy" id="113562"/>
    <lineage>
        <taxon>Bacteria</taxon>
        <taxon>Bacillati</taxon>
        <taxon>Actinomycetota</taxon>
        <taxon>Actinomycetes</taxon>
        <taxon>Micromonosporales</taxon>
        <taxon>Micromonosporaceae</taxon>
        <taxon>Actinoplanes</taxon>
    </lineage>
</organism>
<evidence type="ECO:0000313" key="2">
    <source>
        <dbReference type="Proteomes" id="UP000198688"/>
    </source>
</evidence>
<dbReference type="InterPro" id="IPR006311">
    <property type="entry name" value="TAT_signal"/>
</dbReference>
<dbReference type="EMBL" id="LT629758">
    <property type="protein sequence ID" value="SDS80373.1"/>
    <property type="molecule type" value="Genomic_DNA"/>
</dbReference>
<gene>
    <name evidence="1" type="ORF">SAMN04489716_1660</name>
</gene>
<reference evidence="1 2" key="1">
    <citation type="submission" date="2016-10" db="EMBL/GenBank/DDBJ databases">
        <authorList>
            <person name="de Groot N.N."/>
        </authorList>
    </citation>
    <scope>NUCLEOTIDE SEQUENCE [LARGE SCALE GENOMIC DNA]</scope>
    <source>
        <strain evidence="1 2">DSM 43941</strain>
    </source>
</reference>
<dbReference type="Proteomes" id="UP000198688">
    <property type="component" value="Chromosome I"/>
</dbReference>
<accession>A0A1H1V6P4</accession>
<dbReference type="STRING" id="113562.SAMN04489716_1660"/>